<evidence type="ECO:0000256" key="2">
    <source>
        <dbReference type="ARBA" id="ARBA00023125"/>
    </source>
</evidence>
<dbReference type="Pfam" id="PF09339">
    <property type="entry name" value="HTH_IclR"/>
    <property type="match status" value="1"/>
</dbReference>
<dbReference type="PANTHER" id="PTHR30136:SF39">
    <property type="entry name" value="TRANSCRIPTIONAL REGULATORY PROTEIN"/>
    <property type="match status" value="1"/>
</dbReference>
<dbReference type="SMART" id="SM00346">
    <property type="entry name" value="HTH_ICLR"/>
    <property type="match status" value="1"/>
</dbReference>
<evidence type="ECO:0000259" key="4">
    <source>
        <dbReference type="PROSITE" id="PS51077"/>
    </source>
</evidence>
<dbReference type="Proteomes" id="UP001433071">
    <property type="component" value="Unassembled WGS sequence"/>
</dbReference>
<keyword evidence="2" id="KW-0238">DNA-binding</keyword>
<gene>
    <name evidence="6" type="ORF">NKI36_29390</name>
</gene>
<keyword evidence="3" id="KW-0804">Transcription</keyword>
<dbReference type="SUPFAM" id="SSF46785">
    <property type="entry name" value="Winged helix' DNA-binding domain"/>
    <property type="match status" value="1"/>
</dbReference>
<dbReference type="InterPro" id="IPR029016">
    <property type="entry name" value="GAF-like_dom_sf"/>
</dbReference>
<dbReference type="EMBL" id="JAMYQB010000034">
    <property type="protein sequence ID" value="MER9408126.1"/>
    <property type="molecule type" value="Genomic_DNA"/>
</dbReference>
<dbReference type="InterPro" id="IPR050707">
    <property type="entry name" value="HTH_MetabolicPath_Reg"/>
</dbReference>
<sequence>MNHQAVEQADTRAGGVEAVDRALSILGCFTEHDEGLSLAEISSRTGLYKSTILRLTESLVRSGYIVRMADKRFAVGPTPMILGSFYRRRFKIEAFVRPLLLSLVEQAGESASFFRKEGNDGICLFRADCRHLIRDQIREGDVLSLDEHAAGQVLARFSTAKPRTRTALMAKIPFISLGKGDSETAAMAVPVFSGSEGLIGALAVSGPLTRFTPEKLVSIRPLLQGFGERLSISLASKQYAQARS</sequence>
<name>A0ABV1Z8G2_9HYPH</name>
<feature type="domain" description="HTH iclR-type" evidence="4">
    <location>
        <begin position="16"/>
        <end position="77"/>
    </location>
</feature>
<dbReference type="SUPFAM" id="SSF55781">
    <property type="entry name" value="GAF domain-like"/>
    <property type="match status" value="1"/>
</dbReference>
<dbReference type="InterPro" id="IPR014757">
    <property type="entry name" value="Tscrpt_reg_IclR_C"/>
</dbReference>
<dbReference type="Gene3D" id="3.30.450.40">
    <property type="match status" value="2"/>
</dbReference>
<accession>A0ABV1Z8G2</accession>
<dbReference type="PROSITE" id="PS51077">
    <property type="entry name" value="HTH_ICLR"/>
    <property type="match status" value="1"/>
</dbReference>
<organism evidence="6 7">
    <name type="scientific">Mesorhizobium caraganae</name>
    <dbReference type="NCBI Taxonomy" id="483206"/>
    <lineage>
        <taxon>Bacteria</taxon>
        <taxon>Pseudomonadati</taxon>
        <taxon>Pseudomonadota</taxon>
        <taxon>Alphaproteobacteria</taxon>
        <taxon>Hyphomicrobiales</taxon>
        <taxon>Phyllobacteriaceae</taxon>
        <taxon>Mesorhizobium</taxon>
    </lineage>
</organism>
<reference evidence="6 7" key="1">
    <citation type="journal article" date="2024" name="Proc. Natl. Acad. Sci. U.S.A.">
        <title>The evolutionary genomics of adaptation to stress in wild rhizobium bacteria.</title>
        <authorList>
            <person name="Kehlet-Delgado H."/>
            <person name="Montoya A.P."/>
            <person name="Jensen K.T."/>
            <person name="Wendlandt C.E."/>
            <person name="Dexheimer C."/>
            <person name="Roberts M."/>
            <person name="Torres Martinez L."/>
            <person name="Friesen M.L."/>
            <person name="Griffitts J.S."/>
            <person name="Porter S.S."/>
        </authorList>
    </citation>
    <scope>NUCLEOTIDE SEQUENCE [LARGE SCALE GENOMIC DNA]</scope>
    <source>
        <strain evidence="6 7">M0641</strain>
    </source>
</reference>
<proteinExistence type="predicted"/>
<dbReference type="RefSeq" id="WP_352562078.1">
    <property type="nucleotide sequence ID" value="NZ_JAMYQB010000034.1"/>
</dbReference>
<evidence type="ECO:0000313" key="6">
    <source>
        <dbReference type="EMBL" id="MER9408126.1"/>
    </source>
</evidence>
<keyword evidence="1" id="KW-0805">Transcription regulation</keyword>
<evidence type="ECO:0000313" key="7">
    <source>
        <dbReference type="Proteomes" id="UP001433071"/>
    </source>
</evidence>
<comment type="caution">
    <text evidence="6">The sequence shown here is derived from an EMBL/GenBank/DDBJ whole genome shotgun (WGS) entry which is preliminary data.</text>
</comment>
<keyword evidence="7" id="KW-1185">Reference proteome</keyword>
<protein>
    <submittedName>
        <fullName evidence="6">Helix-turn-helix domain-containing protein</fullName>
    </submittedName>
</protein>
<dbReference type="InterPro" id="IPR036388">
    <property type="entry name" value="WH-like_DNA-bd_sf"/>
</dbReference>
<evidence type="ECO:0000259" key="5">
    <source>
        <dbReference type="PROSITE" id="PS51078"/>
    </source>
</evidence>
<evidence type="ECO:0000256" key="3">
    <source>
        <dbReference type="ARBA" id="ARBA00023163"/>
    </source>
</evidence>
<dbReference type="InterPro" id="IPR005471">
    <property type="entry name" value="Tscrpt_reg_IclR_N"/>
</dbReference>
<dbReference type="InterPro" id="IPR036390">
    <property type="entry name" value="WH_DNA-bd_sf"/>
</dbReference>
<evidence type="ECO:0000256" key="1">
    <source>
        <dbReference type="ARBA" id="ARBA00023015"/>
    </source>
</evidence>
<dbReference type="PROSITE" id="PS51078">
    <property type="entry name" value="ICLR_ED"/>
    <property type="match status" value="1"/>
</dbReference>
<dbReference type="PANTHER" id="PTHR30136">
    <property type="entry name" value="HELIX-TURN-HELIX TRANSCRIPTIONAL REGULATOR, ICLR FAMILY"/>
    <property type="match status" value="1"/>
</dbReference>
<feature type="domain" description="IclR-ED" evidence="5">
    <location>
        <begin position="78"/>
        <end position="236"/>
    </location>
</feature>
<dbReference type="Gene3D" id="1.10.10.10">
    <property type="entry name" value="Winged helix-like DNA-binding domain superfamily/Winged helix DNA-binding domain"/>
    <property type="match status" value="1"/>
</dbReference>